<dbReference type="AlphaFoldDB" id="A0A1A9ZNL2"/>
<organism evidence="2 3">
    <name type="scientific">Glossina pallidipes</name>
    <name type="common">Tsetse fly</name>
    <dbReference type="NCBI Taxonomy" id="7398"/>
    <lineage>
        <taxon>Eukaryota</taxon>
        <taxon>Metazoa</taxon>
        <taxon>Ecdysozoa</taxon>
        <taxon>Arthropoda</taxon>
        <taxon>Hexapoda</taxon>
        <taxon>Insecta</taxon>
        <taxon>Pterygota</taxon>
        <taxon>Neoptera</taxon>
        <taxon>Endopterygota</taxon>
        <taxon>Diptera</taxon>
        <taxon>Brachycera</taxon>
        <taxon>Muscomorpha</taxon>
        <taxon>Hippoboscoidea</taxon>
        <taxon>Glossinidae</taxon>
        <taxon>Glossina</taxon>
    </lineage>
</organism>
<name>A0A1A9ZNL2_GLOPL</name>
<feature type="region of interest" description="Disordered" evidence="1">
    <location>
        <begin position="62"/>
        <end position="84"/>
    </location>
</feature>
<evidence type="ECO:0000313" key="2">
    <source>
        <dbReference type="EnsemblMetazoa" id="GPAI020201-PA"/>
    </source>
</evidence>
<dbReference type="VEuPathDB" id="VectorBase:GPAI020201"/>
<reference evidence="3" key="1">
    <citation type="submission" date="2014-03" db="EMBL/GenBank/DDBJ databases">
        <authorList>
            <person name="Aksoy S."/>
            <person name="Warren W."/>
            <person name="Wilson R.K."/>
        </authorList>
    </citation>
    <scope>NUCLEOTIDE SEQUENCE [LARGE SCALE GENOMIC DNA]</scope>
    <source>
        <strain evidence="3">IAEA</strain>
    </source>
</reference>
<dbReference type="EnsemblMetazoa" id="GPAI020201-RA">
    <property type="protein sequence ID" value="GPAI020201-PA"/>
    <property type="gene ID" value="GPAI020201"/>
</dbReference>
<feature type="compositionally biased region" description="Basic and acidic residues" evidence="1">
    <location>
        <begin position="75"/>
        <end position="84"/>
    </location>
</feature>
<feature type="compositionally biased region" description="Basic residues" evidence="1">
    <location>
        <begin position="64"/>
        <end position="74"/>
    </location>
</feature>
<dbReference type="Proteomes" id="UP000092445">
    <property type="component" value="Unassembled WGS sequence"/>
</dbReference>
<accession>A0A1A9ZNL2</accession>
<protein>
    <submittedName>
        <fullName evidence="2">Uncharacterized protein</fullName>
    </submittedName>
</protein>
<reference evidence="2" key="2">
    <citation type="submission" date="2020-05" db="UniProtKB">
        <authorList>
            <consortium name="EnsemblMetazoa"/>
        </authorList>
    </citation>
    <scope>IDENTIFICATION</scope>
    <source>
        <strain evidence="2">IAEA</strain>
    </source>
</reference>
<keyword evidence="3" id="KW-1185">Reference proteome</keyword>
<proteinExistence type="predicted"/>
<evidence type="ECO:0000313" key="3">
    <source>
        <dbReference type="Proteomes" id="UP000092445"/>
    </source>
</evidence>
<sequence length="155" mass="18352">MSLKFWASGFSFDVKLASRIEQLKGLSSERKPFADVFISSYSFWPFRLAIEDFTDLNLGEHPMHSKANRSKGEHKRIGEDRIDDRQENSLKEFMSSSHKGKEWLRESNSYDRMQFRKKKYLKYRRQHNFHFPTASKIRISSSNYAASTQSQSQRK</sequence>
<evidence type="ECO:0000256" key="1">
    <source>
        <dbReference type="SAM" id="MobiDB-lite"/>
    </source>
</evidence>